<dbReference type="HOGENOM" id="CLU_104140_2_0_11"/>
<keyword evidence="3" id="KW-0378">Hydrolase</keyword>
<dbReference type="CDD" id="cd14846">
    <property type="entry name" value="Peptidase_M15_like"/>
    <property type="match status" value="1"/>
</dbReference>
<dbReference type="AlphaFoldDB" id="W5TG63"/>
<dbReference type="SUPFAM" id="SSF55166">
    <property type="entry name" value="Hedgehog/DD-peptidase"/>
    <property type="match status" value="1"/>
</dbReference>
<dbReference type="InterPro" id="IPR052179">
    <property type="entry name" value="DD-CPase-like"/>
</dbReference>
<sequence>MLRGLAGTMTVAGIALAGMAAPATAAPFPAGFAAGTDGLDPMLAVAYTLAEQQAHSEGVPLSIVSGHRTRDEQERLWEEGIATYGSPGAARRWVLPPDESTHVTGKAIDVGPQQGAQWLRDNGNRWGLCQTFTNEYWHFELQTFPGAACPPQWPDASVRPRT</sequence>
<dbReference type="eggNOG" id="COG1876">
    <property type="taxonomic scope" value="Bacteria"/>
</dbReference>
<dbReference type="InterPro" id="IPR009045">
    <property type="entry name" value="Zn_M74/Hedgehog-like"/>
</dbReference>
<feature type="domain" description="D-alanyl-D-alanine carboxypeptidase-like core" evidence="2">
    <location>
        <begin position="42"/>
        <end position="139"/>
    </location>
</feature>
<accession>W5TG63</accession>
<dbReference type="InterPro" id="IPR003709">
    <property type="entry name" value="VanY-like_core_dom"/>
</dbReference>
<keyword evidence="1" id="KW-0732">Signal</keyword>
<dbReference type="Proteomes" id="UP000019150">
    <property type="component" value="Chromosome"/>
</dbReference>
<reference evidence="3 4" key="1">
    <citation type="journal article" date="2014" name="Appl. Environ. Microbiol.">
        <title>Insights into the Microbial Degradation of Rubber and Gutta-Percha by Analysis of the Complete Genome of Nocardia nova SH22a.</title>
        <authorList>
            <person name="Luo Q."/>
            <person name="Hiessl S."/>
            <person name="Poehlein A."/>
            <person name="Daniel R."/>
            <person name="Steinbuchel A."/>
        </authorList>
    </citation>
    <scope>NUCLEOTIDE SEQUENCE [LARGE SCALE GENOMIC DNA]</scope>
    <source>
        <strain evidence="3">SH22a</strain>
    </source>
</reference>
<dbReference type="Pfam" id="PF02557">
    <property type="entry name" value="VanY"/>
    <property type="match status" value="1"/>
</dbReference>
<gene>
    <name evidence="3" type="ORF">NONO_c33720</name>
</gene>
<name>W5TG63_9NOCA</name>
<dbReference type="EMBL" id="CP006850">
    <property type="protein sequence ID" value="AHH18159.1"/>
    <property type="molecule type" value="Genomic_DNA"/>
</dbReference>
<dbReference type="Gene3D" id="3.30.1380.10">
    <property type="match status" value="1"/>
</dbReference>
<feature type="signal peptide" evidence="1">
    <location>
        <begin position="1"/>
        <end position="25"/>
    </location>
</feature>
<evidence type="ECO:0000313" key="4">
    <source>
        <dbReference type="Proteomes" id="UP000019150"/>
    </source>
</evidence>
<dbReference type="PATRIC" id="fig|1415166.3.peg.3460"/>
<dbReference type="RefSeq" id="WP_424991575.1">
    <property type="nucleotide sequence ID" value="NZ_CP006850.1"/>
</dbReference>
<dbReference type="GO" id="GO:0004180">
    <property type="term" value="F:carboxypeptidase activity"/>
    <property type="evidence" value="ECO:0007669"/>
    <property type="project" value="UniProtKB-KW"/>
</dbReference>
<evidence type="ECO:0000256" key="1">
    <source>
        <dbReference type="SAM" id="SignalP"/>
    </source>
</evidence>
<keyword evidence="3" id="KW-0645">Protease</keyword>
<keyword evidence="3" id="KW-0121">Carboxypeptidase</keyword>
<dbReference type="STRING" id="1415166.NONO_c33720"/>
<protein>
    <submittedName>
        <fullName evidence="3">Putative D-alanyl-D-alanine carboxypeptidase</fullName>
    </submittedName>
</protein>
<evidence type="ECO:0000313" key="3">
    <source>
        <dbReference type="EMBL" id="AHH18159.1"/>
    </source>
</evidence>
<dbReference type="GO" id="GO:0006508">
    <property type="term" value="P:proteolysis"/>
    <property type="evidence" value="ECO:0007669"/>
    <property type="project" value="InterPro"/>
</dbReference>
<dbReference type="PANTHER" id="PTHR34385">
    <property type="entry name" value="D-ALANYL-D-ALANINE CARBOXYPEPTIDASE"/>
    <property type="match status" value="1"/>
</dbReference>
<organism evidence="3 4">
    <name type="scientific">Nocardia nova SH22a</name>
    <dbReference type="NCBI Taxonomy" id="1415166"/>
    <lineage>
        <taxon>Bacteria</taxon>
        <taxon>Bacillati</taxon>
        <taxon>Actinomycetota</taxon>
        <taxon>Actinomycetes</taxon>
        <taxon>Mycobacteriales</taxon>
        <taxon>Nocardiaceae</taxon>
        <taxon>Nocardia</taxon>
    </lineage>
</organism>
<dbReference type="KEGG" id="nno:NONO_c33720"/>
<dbReference type="PANTHER" id="PTHR34385:SF1">
    <property type="entry name" value="PEPTIDOGLYCAN L-ALANYL-D-GLUTAMATE ENDOPEPTIDASE CWLK"/>
    <property type="match status" value="1"/>
</dbReference>
<keyword evidence="4" id="KW-1185">Reference proteome</keyword>
<feature type="chain" id="PRO_5004871860" evidence="1">
    <location>
        <begin position="26"/>
        <end position="162"/>
    </location>
</feature>
<proteinExistence type="predicted"/>
<evidence type="ECO:0000259" key="2">
    <source>
        <dbReference type="Pfam" id="PF02557"/>
    </source>
</evidence>